<dbReference type="InterPro" id="IPR052552">
    <property type="entry name" value="YeaO-like"/>
</dbReference>
<gene>
    <name evidence="1" type="primary">yeaO</name>
    <name evidence="1" type="ORF">KL86PLE_130506</name>
</gene>
<organism evidence="1">
    <name type="scientific">uncultured Pleomorphomonas sp</name>
    <dbReference type="NCBI Taxonomy" id="442121"/>
    <lineage>
        <taxon>Bacteria</taxon>
        <taxon>Pseudomonadati</taxon>
        <taxon>Pseudomonadota</taxon>
        <taxon>Alphaproteobacteria</taxon>
        <taxon>Hyphomicrobiales</taxon>
        <taxon>Pleomorphomonadaceae</taxon>
        <taxon>Pleomorphomonas</taxon>
        <taxon>environmental samples</taxon>
    </lineage>
</organism>
<name>A0A212LC46_9HYPH</name>
<dbReference type="Pfam" id="PF22752">
    <property type="entry name" value="DUF488-N3i"/>
    <property type="match status" value="1"/>
</dbReference>
<dbReference type="PANTHER" id="PTHR36849">
    <property type="entry name" value="CYTOPLASMIC PROTEIN-RELATED"/>
    <property type="match status" value="1"/>
</dbReference>
<accession>A0A212LC46</accession>
<dbReference type="AlphaFoldDB" id="A0A212LC46"/>
<dbReference type="RefSeq" id="WP_288199934.1">
    <property type="nucleotide sequence ID" value="NZ_LT608334.1"/>
</dbReference>
<dbReference type="PANTHER" id="PTHR36849:SF1">
    <property type="entry name" value="CYTOPLASMIC PROTEIN"/>
    <property type="match status" value="1"/>
</dbReference>
<evidence type="ECO:0008006" key="2">
    <source>
        <dbReference type="Google" id="ProtNLM"/>
    </source>
</evidence>
<sequence length="119" mass="13780">MARFPLIVARVYDPPESMVGAHLLVDRLWPRGISKARLRPDDWPKEVTPSTALRQWLHADPGRWPEFRERYEAELAANPAAVERCLDWCRKGPVTLLTAAHDRDHNHAVVLRDWLDARL</sequence>
<evidence type="ECO:0000313" key="1">
    <source>
        <dbReference type="EMBL" id="SCM75105.1"/>
    </source>
</evidence>
<reference evidence="1" key="1">
    <citation type="submission" date="2016-08" db="EMBL/GenBank/DDBJ databases">
        <authorList>
            <person name="Seilhamer J.J."/>
        </authorList>
    </citation>
    <scope>NUCLEOTIDE SEQUENCE</scope>
    <source>
        <strain evidence="1">86</strain>
    </source>
</reference>
<dbReference type="EMBL" id="FMJD01000005">
    <property type="protein sequence ID" value="SCM75105.1"/>
    <property type="molecule type" value="Genomic_DNA"/>
</dbReference>
<proteinExistence type="predicted"/>
<protein>
    <recommendedName>
        <fullName evidence="2">Uroporphyrin-III C-methyltransferase</fullName>
    </recommendedName>
</protein>